<reference evidence="2" key="1">
    <citation type="submission" date="2007-04" db="EMBL/GenBank/DDBJ databases">
        <title>Annotation of Pediculus humanus corporis strain USDA.</title>
        <authorList>
            <person name="Kirkness E."/>
            <person name="Hannick L."/>
            <person name="Hass B."/>
            <person name="Bruggner R."/>
            <person name="Lawson D."/>
            <person name="Bidwell S."/>
            <person name="Joardar V."/>
            <person name="Caler E."/>
            <person name="Walenz B."/>
            <person name="Inman J."/>
            <person name="Schobel S."/>
            <person name="Galinsky K."/>
            <person name="Amedeo P."/>
            <person name="Strausberg R."/>
        </authorList>
    </citation>
    <scope>NUCLEOTIDE SEQUENCE</scope>
    <source>
        <strain evidence="2">USDA</strain>
    </source>
</reference>
<evidence type="ECO:0000313" key="3">
    <source>
        <dbReference type="EnsemblMetazoa" id="PHUM583440-PA"/>
    </source>
</evidence>
<dbReference type="HOGENOM" id="CLU_1724502_0_0_1"/>
<organism>
    <name type="scientific">Pediculus humanus subsp. corporis</name>
    <name type="common">Body louse</name>
    <dbReference type="NCBI Taxonomy" id="121224"/>
    <lineage>
        <taxon>Eukaryota</taxon>
        <taxon>Metazoa</taxon>
        <taxon>Ecdysozoa</taxon>
        <taxon>Arthropoda</taxon>
        <taxon>Hexapoda</taxon>
        <taxon>Insecta</taxon>
        <taxon>Pterygota</taxon>
        <taxon>Neoptera</taxon>
        <taxon>Paraneoptera</taxon>
        <taxon>Psocodea</taxon>
        <taxon>Troctomorpha</taxon>
        <taxon>Phthiraptera</taxon>
        <taxon>Anoplura</taxon>
        <taxon>Pediculidae</taxon>
        <taxon>Pediculus</taxon>
    </lineage>
</organism>
<keyword evidence="4" id="KW-1185">Reference proteome</keyword>
<dbReference type="KEGG" id="phu:Phum_PHUM583440"/>
<gene>
    <name evidence="3" type="primary">8232520</name>
    <name evidence="2" type="ORF">Phum_PHUM583440</name>
</gene>
<reference evidence="2" key="2">
    <citation type="submission" date="2007-04" db="EMBL/GenBank/DDBJ databases">
        <title>The genome of the human body louse.</title>
        <authorList>
            <consortium name="The Human Body Louse Genome Consortium"/>
            <person name="Kirkness E."/>
            <person name="Walenz B."/>
            <person name="Hass B."/>
            <person name="Bruggner R."/>
            <person name="Strausberg R."/>
        </authorList>
    </citation>
    <scope>NUCLEOTIDE SEQUENCE</scope>
    <source>
        <strain evidence="2">USDA</strain>
    </source>
</reference>
<dbReference type="AlphaFoldDB" id="E0W234"/>
<dbReference type="EnsemblMetazoa" id="PHUM583440-RA">
    <property type="protein sequence ID" value="PHUM583440-PA"/>
    <property type="gene ID" value="PHUM583440"/>
</dbReference>
<sequence>MPYTFNLPSFIPISNLDEYGRNLLRKRGNSIIDQLFPTHFGGGPTNDFGDPGLPTSDYGRPGRPINHYGGPSRYPYNDPWDRRGSGGGGGSSIRGSIGGGGGGGSIRGGSMGSGGRNSTKGSISSLPKFKESVGSTHMIYRVSHFKKFSFYA</sequence>
<dbReference type="Proteomes" id="UP000009046">
    <property type="component" value="Unassembled WGS sequence"/>
</dbReference>
<dbReference type="CTD" id="8232520"/>
<dbReference type="GeneID" id="8232520"/>
<feature type="compositionally biased region" description="Gly residues" evidence="1">
    <location>
        <begin position="85"/>
        <end position="115"/>
    </location>
</feature>
<evidence type="ECO:0000313" key="4">
    <source>
        <dbReference type="Proteomes" id="UP000009046"/>
    </source>
</evidence>
<evidence type="ECO:0000313" key="2">
    <source>
        <dbReference type="EMBL" id="EEB19690.1"/>
    </source>
</evidence>
<dbReference type="VEuPathDB" id="VectorBase:PHUM583440"/>
<dbReference type="EMBL" id="DS235874">
    <property type="protein sequence ID" value="EEB19690.1"/>
    <property type="molecule type" value="Genomic_DNA"/>
</dbReference>
<dbReference type="RefSeq" id="XP_002432428.1">
    <property type="nucleotide sequence ID" value="XM_002432383.1"/>
</dbReference>
<dbReference type="InParanoid" id="E0W234"/>
<dbReference type="EMBL" id="AAZO01007115">
    <property type="status" value="NOT_ANNOTATED_CDS"/>
    <property type="molecule type" value="Genomic_DNA"/>
</dbReference>
<evidence type="ECO:0000256" key="1">
    <source>
        <dbReference type="SAM" id="MobiDB-lite"/>
    </source>
</evidence>
<feature type="region of interest" description="Disordered" evidence="1">
    <location>
        <begin position="54"/>
        <end position="123"/>
    </location>
</feature>
<accession>E0W234</accession>
<reference evidence="3" key="3">
    <citation type="submission" date="2020-05" db="UniProtKB">
        <authorList>
            <consortium name="EnsemblMetazoa"/>
        </authorList>
    </citation>
    <scope>IDENTIFICATION</scope>
    <source>
        <strain evidence="3">USDA</strain>
    </source>
</reference>
<name>E0W234_PEDHC</name>
<protein>
    <submittedName>
        <fullName evidence="2 3">Uncharacterized protein</fullName>
    </submittedName>
</protein>
<proteinExistence type="predicted"/>